<sequence length="493" mass="55416">MVNFLFGKVGTALLNMLAFFMLAHLLNIADYGAYMTFIALIEMVSLLTVGSFDQVAVQLIPDYRLHAGDLRTSRMIQRLFVIRTVVSVLGMMPLILLGDWVLSFFNQSHNHGAYPLFLLSMSIEFASRFLRDGVLGSLLMQGRSQMALLLRNLTIVTGLFIMSATQGSLSLTQAAWIELIGSSIGLLIVLPITFRAASVGAGYCKDWVAPDWKRTFWMVWHNYVCLVLSFIFSAQTVTVLASKFYGVEAAALFGFARGLVDQIRRYLPAELFLGVVRPVMVAGFAREKDFSKLNWQANLVYKIGMFSLFPIIAVFFSHGDMILNLLHGGKYPDSQYYVLLLLITLIPISYKRAIEMVVNIVRETDLWLSAAVSSILVLPFLVCIYVFDLRLTGLVLTVMAVEWLTNLVLALGLRRRGYPYQIDWLGFAKLLLLTVLTVAIVSNISFGNTLFDLALMVAITVVVYLVIGRLLRPFSDHERNRVNALLKRNLFVW</sequence>
<feature type="transmembrane region" description="Helical" evidence="6">
    <location>
        <begin position="80"/>
        <end position="101"/>
    </location>
</feature>
<feature type="transmembrane region" description="Helical" evidence="6">
    <location>
        <begin position="336"/>
        <end position="354"/>
    </location>
</feature>
<feature type="transmembrane region" description="Helical" evidence="6">
    <location>
        <begin position="393"/>
        <end position="412"/>
    </location>
</feature>
<keyword evidence="2" id="KW-1003">Cell membrane</keyword>
<feature type="transmembrane region" description="Helical" evidence="6">
    <location>
        <begin position="223"/>
        <end position="246"/>
    </location>
</feature>
<feature type="transmembrane region" description="Helical" evidence="6">
    <location>
        <begin position="175"/>
        <end position="194"/>
    </location>
</feature>
<keyword evidence="5 6" id="KW-0472">Membrane</keyword>
<evidence type="ECO:0000256" key="6">
    <source>
        <dbReference type="SAM" id="Phobius"/>
    </source>
</evidence>
<evidence type="ECO:0000256" key="3">
    <source>
        <dbReference type="ARBA" id="ARBA00022692"/>
    </source>
</evidence>
<evidence type="ECO:0000256" key="1">
    <source>
        <dbReference type="ARBA" id="ARBA00004651"/>
    </source>
</evidence>
<comment type="subcellular location">
    <subcellularLocation>
        <location evidence="1">Cell membrane</location>
        <topology evidence="1">Multi-pass membrane protein</topology>
    </subcellularLocation>
</comment>
<dbReference type="PANTHER" id="PTHR30250:SF11">
    <property type="entry name" value="O-ANTIGEN TRANSPORTER-RELATED"/>
    <property type="match status" value="1"/>
</dbReference>
<feature type="transmembrane region" description="Helical" evidence="6">
    <location>
        <begin position="450"/>
        <end position="471"/>
    </location>
</feature>
<feature type="transmembrane region" description="Helical" evidence="6">
    <location>
        <begin position="266"/>
        <end position="285"/>
    </location>
</feature>
<dbReference type="InterPro" id="IPR050833">
    <property type="entry name" value="Poly_Biosynth_Transport"/>
</dbReference>
<dbReference type="AlphaFoldDB" id="A0A840MLR3"/>
<gene>
    <name evidence="7" type="ORF">HNQ59_002880</name>
</gene>
<organism evidence="7 8">
    <name type="scientific">Chitinivorax tropicus</name>
    <dbReference type="NCBI Taxonomy" id="714531"/>
    <lineage>
        <taxon>Bacteria</taxon>
        <taxon>Pseudomonadati</taxon>
        <taxon>Pseudomonadota</taxon>
        <taxon>Betaproteobacteria</taxon>
        <taxon>Chitinivorax</taxon>
    </lineage>
</organism>
<evidence type="ECO:0000256" key="4">
    <source>
        <dbReference type="ARBA" id="ARBA00022989"/>
    </source>
</evidence>
<feature type="transmembrane region" description="Helical" evidence="6">
    <location>
        <begin position="297"/>
        <end position="316"/>
    </location>
</feature>
<comment type="caution">
    <text evidence="7">The sequence shown here is derived from an EMBL/GenBank/DDBJ whole genome shotgun (WGS) entry which is preliminary data.</text>
</comment>
<proteinExistence type="predicted"/>
<feature type="transmembrane region" description="Helical" evidence="6">
    <location>
        <begin position="12"/>
        <end position="29"/>
    </location>
</feature>
<feature type="transmembrane region" description="Helical" evidence="6">
    <location>
        <begin position="150"/>
        <end position="169"/>
    </location>
</feature>
<accession>A0A840MLR3</accession>
<dbReference type="Proteomes" id="UP000575898">
    <property type="component" value="Unassembled WGS sequence"/>
</dbReference>
<evidence type="ECO:0000256" key="5">
    <source>
        <dbReference type="ARBA" id="ARBA00023136"/>
    </source>
</evidence>
<evidence type="ECO:0000256" key="2">
    <source>
        <dbReference type="ARBA" id="ARBA00022475"/>
    </source>
</evidence>
<evidence type="ECO:0000313" key="8">
    <source>
        <dbReference type="Proteomes" id="UP000575898"/>
    </source>
</evidence>
<feature type="transmembrane region" description="Helical" evidence="6">
    <location>
        <begin position="424"/>
        <end position="444"/>
    </location>
</feature>
<feature type="transmembrane region" description="Helical" evidence="6">
    <location>
        <begin position="366"/>
        <end position="387"/>
    </location>
</feature>
<dbReference type="EMBL" id="JACHHY010000018">
    <property type="protein sequence ID" value="MBB5019578.1"/>
    <property type="molecule type" value="Genomic_DNA"/>
</dbReference>
<evidence type="ECO:0000313" key="7">
    <source>
        <dbReference type="EMBL" id="MBB5019578.1"/>
    </source>
</evidence>
<feature type="transmembrane region" description="Helical" evidence="6">
    <location>
        <begin position="113"/>
        <end position="130"/>
    </location>
</feature>
<keyword evidence="3 6" id="KW-0812">Transmembrane</keyword>
<reference evidence="7 8" key="1">
    <citation type="submission" date="2020-08" db="EMBL/GenBank/DDBJ databases">
        <title>Genomic Encyclopedia of Type Strains, Phase IV (KMG-IV): sequencing the most valuable type-strain genomes for metagenomic binning, comparative biology and taxonomic classification.</title>
        <authorList>
            <person name="Goeker M."/>
        </authorList>
    </citation>
    <scope>NUCLEOTIDE SEQUENCE [LARGE SCALE GENOMIC DNA]</scope>
    <source>
        <strain evidence="7 8">DSM 27165</strain>
    </source>
</reference>
<keyword evidence="8" id="KW-1185">Reference proteome</keyword>
<dbReference type="GO" id="GO:0005886">
    <property type="term" value="C:plasma membrane"/>
    <property type="evidence" value="ECO:0007669"/>
    <property type="project" value="UniProtKB-SubCell"/>
</dbReference>
<keyword evidence="4 6" id="KW-1133">Transmembrane helix</keyword>
<name>A0A840MLR3_9PROT</name>
<dbReference type="PANTHER" id="PTHR30250">
    <property type="entry name" value="PST FAMILY PREDICTED COLANIC ACID TRANSPORTER"/>
    <property type="match status" value="1"/>
</dbReference>
<protein>
    <submittedName>
        <fullName evidence="7">O-antigen/teichoic acid export membrane protein</fullName>
    </submittedName>
</protein>
<dbReference type="RefSeq" id="WP_184040665.1">
    <property type="nucleotide sequence ID" value="NZ_JACHHY010000018.1"/>
</dbReference>